<sequence length="50" mass="5448">MTRHDVFALLEPSALIKDCGTHPEEAAHDAVRQGFGERTEFCVGGPASRH</sequence>
<organism evidence="1 2">
    <name type="scientific">Streptomyces sulfonofaciens</name>
    <dbReference type="NCBI Taxonomy" id="68272"/>
    <lineage>
        <taxon>Bacteria</taxon>
        <taxon>Bacillati</taxon>
        <taxon>Actinomycetota</taxon>
        <taxon>Actinomycetes</taxon>
        <taxon>Kitasatosporales</taxon>
        <taxon>Streptomycetaceae</taxon>
        <taxon>Streptomyces</taxon>
    </lineage>
</organism>
<evidence type="ECO:0000313" key="1">
    <source>
        <dbReference type="EMBL" id="GHH85760.1"/>
    </source>
</evidence>
<reference evidence="1" key="1">
    <citation type="journal article" date="2014" name="Int. J. Syst. Evol. Microbiol.">
        <title>Complete genome sequence of Corynebacterium casei LMG S-19264T (=DSM 44701T), isolated from a smear-ripened cheese.</title>
        <authorList>
            <consortium name="US DOE Joint Genome Institute (JGI-PGF)"/>
            <person name="Walter F."/>
            <person name="Albersmeier A."/>
            <person name="Kalinowski J."/>
            <person name="Ruckert C."/>
        </authorList>
    </citation>
    <scope>NUCLEOTIDE SEQUENCE</scope>
    <source>
        <strain evidence="1">JCM 5069</strain>
    </source>
</reference>
<accession>A0A919GJ23</accession>
<gene>
    <name evidence="1" type="ORF">GCM10018793_55040</name>
</gene>
<dbReference type="Proteomes" id="UP000603708">
    <property type="component" value="Unassembled WGS sequence"/>
</dbReference>
<comment type="caution">
    <text evidence="1">The sequence shown here is derived from an EMBL/GenBank/DDBJ whole genome shotgun (WGS) entry which is preliminary data.</text>
</comment>
<evidence type="ECO:0000313" key="2">
    <source>
        <dbReference type="Proteomes" id="UP000603708"/>
    </source>
</evidence>
<protein>
    <submittedName>
        <fullName evidence="1">Uncharacterized protein</fullName>
    </submittedName>
</protein>
<dbReference type="AlphaFoldDB" id="A0A919GJ23"/>
<keyword evidence="2" id="KW-1185">Reference proteome</keyword>
<proteinExistence type="predicted"/>
<dbReference type="EMBL" id="BNCD01000019">
    <property type="protein sequence ID" value="GHH85760.1"/>
    <property type="molecule type" value="Genomic_DNA"/>
</dbReference>
<name>A0A919GJ23_9ACTN</name>
<reference evidence="1" key="2">
    <citation type="submission" date="2020-09" db="EMBL/GenBank/DDBJ databases">
        <authorList>
            <person name="Sun Q."/>
            <person name="Ohkuma M."/>
        </authorList>
    </citation>
    <scope>NUCLEOTIDE SEQUENCE</scope>
    <source>
        <strain evidence="1">JCM 5069</strain>
    </source>
</reference>